<dbReference type="AlphaFoldDB" id="A0A183AGX8"/>
<gene>
    <name evidence="1" type="ORF">ECPE_LOCUS6213</name>
</gene>
<evidence type="ECO:0000313" key="1">
    <source>
        <dbReference type="EMBL" id="VDP77696.1"/>
    </source>
</evidence>
<name>A0A183AGX8_9TREM</name>
<proteinExistence type="predicted"/>
<evidence type="ECO:0000313" key="2">
    <source>
        <dbReference type="Proteomes" id="UP000272942"/>
    </source>
</evidence>
<organism evidence="3">
    <name type="scientific">Echinostoma caproni</name>
    <dbReference type="NCBI Taxonomy" id="27848"/>
    <lineage>
        <taxon>Eukaryota</taxon>
        <taxon>Metazoa</taxon>
        <taxon>Spiralia</taxon>
        <taxon>Lophotrochozoa</taxon>
        <taxon>Platyhelminthes</taxon>
        <taxon>Trematoda</taxon>
        <taxon>Digenea</taxon>
        <taxon>Plagiorchiida</taxon>
        <taxon>Echinostomata</taxon>
        <taxon>Echinostomatoidea</taxon>
        <taxon>Echinostomatidae</taxon>
        <taxon>Echinostoma</taxon>
    </lineage>
</organism>
<reference evidence="3" key="1">
    <citation type="submission" date="2016-06" db="UniProtKB">
        <authorList>
            <consortium name="WormBaseParasite"/>
        </authorList>
    </citation>
    <scope>IDENTIFICATION</scope>
</reference>
<dbReference type="Proteomes" id="UP000272942">
    <property type="component" value="Unassembled WGS sequence"/>
</dbReference>
<sequence length="255" mass="29313">MGKDALVLWERDENVMGTVHYTSGEEKWIPAENGVLLEAFDTKSVDRVCLSSLKELHDHCIEKDVIKNVFVMKRIPVDIKIEKIMEHLESKWEAKIPEIDHYMGVWIAGISHRVSERLESDSTHSILEDYDPCERYIFALYGVFKNNTRVEMSYASYDAEQYNIDMQAFPYKVHWTVLVWKPPEDCGSALTAEVVMKSKSNTLLDTINLNKGSLILPTSFVNETCQLTVVGRNREHNYVLSNSTRTFAQIQSETT</sequence>
<evidence type="ECO:0000313" key="3">
    <source>
        <dbReference type="WBParaSite" id="ECPE_0000622601-mRNA-1"/>
    </source>
</evidence>
<keyword evidence="2" id="KW-1185">Reference proteome</keyword>
<reference evidence="1 2" key="2">
    <citation type="submission" date="2018-11" db="EMBL/GenBank/DDBJ databases">
        <authorList>
            <consortium name="Pathogen Informatics"/>
        </authorList>
    </citation>
    <scope>NUCLEOTIDE SEQUENCE [LARGE SCALE GENOMIC DNA]</scope>
    <source>
        <strain evidence="1 2">Egypt</strain>
    </source>
</reference>
<dbReference type="WBParaSite" id="ECPE_0000622601-mRNA-1">
    <property type="protein sequence ID" value="ECPE_0000622601-mRNA-1"/>
    <property type="gene ID" value="ECPE_0000622601"/>
</dbReference>
<protein>
    <submittedName>
        <fullName evidence="3">DUF4469 domain-containing protein</fullName>
    </submittedName>
</protein>
<dbReference type="EMBL" id="UZAN01043170">
    <property type="protein sequence ID" value="VDP77696.1"/>
    <property type="molecule type" value="Genomic_DNA"/>
</dbReference>
<accession>A0A183AGX8</accession>